<keyword evidence="2" id="KW-0547">Nucleotide-binding</keyword>
<dbReference type="InterPro" id="IPR027417">
    <property type="entry name" value="P-loop_NTPase"/>
</dbReference>
<evidence type="ECO:0000256" key="1">
    <source>
        <dbReference type="ARBA" id="ARBA00006914"/>
    </source>
</evidence>
<reference evidence="6 7" key="1">
    <citation type="submission" date="2016-11" db="EMBL/GenBank/DDBJ databases">
        <title>Rhizobium leguminosarum bv. viciae strain Vaf12 isolated from Vavilovia formosa root nodules from Russia, Dagestan.</title>
        <authorList>
            <person name="Kimeklis A."/>
        </authorList>
    </citation>
    <scope>NUCLEOTIDE SEQUENCE [LARGE SCALE GENOMIC DNA]</scope>
    <source>
        <strain evidence="6 7">Vaf-108</strain>
        <plasmid evidence="7">Plasmid unnamed8 sequence</plasmid>
    </source>
</reference>
<dbReference type="GO" id="GO:0005524">
    <property type="term" value="F:ATP binding"/>
    <property type="evidence" value="ECO:0007669"/>
    <property type="project" value="UniProtKB-KW"/>
</dbReference>
<dbReference type="GO" id="GO:0016887">
    <property type="term" value="F:ATP hydrolysis activity"/>
    <property type="evidence" value="ECO:0007669"/>
    <property type="project" value="InterPro"/>
</dbReference>
<dbReference type="InterPro" id="IPR003593">
    <property type="entry name" value="AAA+_ATPase"/>
</dbReference>
<feature type="compositionally biased region" description="Low complexity" evidence="4">
    <location>
        <begin position="344"/>
        <end position="353"/>
    </location>
</feature>
<dbReference type="InterPro" id="IPR003959">
    <property type="entry name" value="ATPase_AAA_core"/>
</dbReference>
<evidence type="ECO:0000256" key="4">
    <source>
        <dbReference type="SAM" id="MobiDB-lite"/>
    </source>
</evidence>
<dbReference type="InterPro" id="IPR050221">
    <property type="entry name" value="26S_Proteasome_ATPase"/>
</dbReference>
<feature type="compositionally biased region" description="Polar residues" evidence="4">
    <location>
        <begin position="64"/>
        <end position="73"/>
    </location>
</feature>
<geneLocation type="plasmid" evidence="7">
    <name>unnamed8 sequence</name>
</geneLocation>
<keyword evidence="6" id="KW-0614">Plasmid</keyword>
<dbReference type="SUPFAM" id="SSF52540">
    <property type="entry name" value="P-loop containing nucleoside triphosphate hydrolases"/>
    <property type="match status" value="1"/>
</dbReference>
<organism evidence="6 7">
    <name type="scientific">Rhizobium leguminosarum</name>
    <dbReference type="NCBI Taxonomy" id="384"/>
    <lineage>
        <taxon>Bacteria</taxon>
        <taxon>Pseudomonadati</taxon>
        <taxon>Pseudomonadota</taxon>
        <taxon>Alphaproteobacteria</taxon>
        <taxon>Hyphomicrobiales</taxon>
        <taxon>Rhizobiaceae</taxon>
        <taxon>Rhizobium/Agrobacterium group</taxon>
        <taxon>Rhizobium</taxon>
    </lineage>
</organism>
<accession>A0A1L3ZQ80</accession>
<feature type="region of interest" description="Disordered" evidence="4">
    <location>
        <begin position="332"/>
        <end position="372"/>
    </location>
</feature>
<dbReference type="CDD" id="cd19481">
    <property type="entry name" value="RecA-like_protease"/>
    <property type="match status" value="1"/>
</dbReference>
<dbReference type="Proteomes" id="UP000183050">
    <property type="component" value="Plasmid unnamed8"/>
</dbReference>
<dbReference type="Pfam" id="PF00004">
    <property type="entry name" value="AAA"/>
    <property type="match status" value="1"/>
</dbReference>
<proteinExistence type="inferred from homology"/>
<feature type="domain" description="AAA+ ATPase" evidence="5">
    <location>
        <begin position="127"/>
        <end position="259"/>
    </location>
</feature>
<keyword evidence="3" id="KW-0067">ATP-binding</keyword>
<feature type="region of interest" description="Disordered" evidence="4">
    <location>
        <begin position="53"/>
        <end position="75"/>
    </location>
</feature>
<dbReference type="PANTHER" id="PTHR23073">
    <property type="entry name" value="26S PROTEASOME REGULATORY SUBUNIT"/>
    <property type="match status" value="1"/>
</dbReference>
<dbReference type="AlphaFoldDB" id="A0A1L3ZQ80"/>
<dbReference type="EMBL" id="CP018236">
    <property type="protein sequence ID" value="API57781.1"/>
    <property type="molecule type" value="Genomic_DNA"/>
</dbReference>
<evidence type="ECO:0000259" key="5">
    <source>
        <dbReference type="SMART" id="SM00382"/>
    </source>
</evidence>
<evidence type="ECO:0000256" key="3">
    <source>
        <dbReference type="ARBA" id="ARBA00022840"/>
    </source>
</evidence>
<dbReference type="SMART" id="SM00382">
    <property type="entry name" value="AAA"/>
    <property type="match status" value="1"/>
</dbReference>
<name>A0A1L3ZQ80_RHILE</name>
<sequence length="372" mass="41487">MMIKEASQRTIEQMPRNEPGRKRDEPMIDTGPARAALQALTTEARAQQHLGLADRLDKAASGTRAPQGNTRARSATIPASVEGSLVQVNARRKLKDLVLPPHATMEIREFIDEYAEITLLRSHGLEPRHKVLLVGPPGTGKTSLAEVFATELELPFLVVRYDGLIASYLGETATRLRKLTDYVSQRPCVVFFDEFDTVGKERGDAQETGEIKRVVSSLLLQMDSIPSHCVIVCATNHPELLDRAVWRRFELRLEVPLPGRDEIAQWFRRLVKDFGSKCNVSEKNFVDSLIGKNFSDIESFTLDIRRKIVLSRGSVSPDQAIQAALVKLEQRKSHLGEAENRQPSDSSNSSHSASTKKNQRRKKDDSASGTLI</sequence>
<gene>
    <name evidence="6" type="ORF">BMW22_41740</name>
</gene>
<feature type="compositionally biased region" description="Basic and acidic residues" evidence="4">
    <location>
        <begin position="332"/>
        <end position="342"/>
    </location>
</feature>
<feature type="region of interest" description="Disordered" evidence="4">
    <location>
        <begin position="1"/>
        <end position="28"/>
    </location>
</feature>
<comment type="similarity">
    <text evidence="1">Belongs to the AAA ATPase family.</text>
</comment>
<protein>
    <recommendedName>
        <fullName evidence="5">AAA+ ATPase domain-containing protein</fullName>
    </recommendedName>
</protein>
<evidence type="ECO:0000313" key="7">
    <source>
        <dbReference type="Proteomes" id="UP000183050"/>
    </source>
</evidence>
<evidence type="ECO:0000313" key="6">
    <source>
        <dbReference type="EMBL" id="API57781.1"/>
    </source>
</evidence>
<dbReference type="Gene3D" id="3.40.50.300">
    <property type="entry name" value="P-loop containing nucleotide triphosphate hydrolases"/>
    <property type="match status" value="1"/>
</dbReference>
<evidence type="ECO:0000256" key="2">
    <source>
        <dbReference type="ARBA" id="ARBA00022741"/>
    </source>
</evidence>